<keyword evidence="3" id="KW-1185">Reference proteome</keyword>
<proteinExistence type="predicted"/>
<evidence type="ECO:0000256" key="1">
    <source>
        <dbReference type="SAM" id="Coils"/>
    </source>
</evidence>
<evidence type="ECO:0000313" key="2">
    <source>
        <dbReference type="EMBL" id="MDJ1175745.1"/>
    </source>
</evidence>
<dbReference type="EMBL" id="JAQOSO010000087">
    <property type="protein sequence ID" value="MDJ1175745.1"/>
    <property type="molecule type" value="Genomic_DNA"/>
</dbReference>
<feature type="coiled-coil region" evidence="1">
    <location>
        <begin position="16"/>
        <end position="76"/>
    </location>
</feature>
<gene>
    <name evidence="2" type="ORF">PMG25_16775</name>
</gene>
<reference evidence="2 3" key="1">
    <citation type="submission" date="2023-01" db="EMBL/GenBank/DDBJ databases">
        <title>Novel diversity within Roseofilum (Cyanobacteria; Desertifilaceae) from marine benthic mats with descriptions of four novel species.</title>
        <authorList>
            <person name="Wang Y."/>
            <person name="Berthold D.E."/>
            <person name="Hu J."/>
            <person name="Lefler F.W."/>
            <person name="Laughinghouse H.D. IV."/>
        </authorList>
    </citation>
    <scope>NUCLEOTIDE SEQUENCE [LARGE SCALE GENOMIC DNA]</scope>
    <source>
        <strain evidence="2 3">BLCC-M114</strain>
    </source>
</reference>
<accession>A0ABT7B9G2</accession>
<dbReference type="Proteomes" id="UP001235849">
    <property type="component" value="Unassembled WGS sequence"/>
</dbReference>
<protein>
    <recommendedName>
        <fullName evidence="4">Coiled coil domain-containing protein</fullName>
    </recommendedName>
</protein>
<dbReference type="RefSeq" id="WP_283768043.1">
    <property type="nucleotide sequence ID" value="NZ_JAQOSO010000087.1"/>
</dbReference>
<sequence>MATQTPNPTTQSHESRKEYQEKINAQLNRLNAKIDEFEAKAKQAQSEASVEYHNTLEELYAKRDAAKLKLDELSNASEDAWSELRSGFESAWQNLTESVNKAVKKFE</sequence>
<evidence type="ECO:0000313" key="3">
    <source>
        <dbReference type="Proteomes" id="UP001235849"/>
    </source>
</evidence>
<keyword evidence="1" id="KW-0175">Coiled coil</keyword>
<comment type="caution">
    <text evidence="2">The sequence shown here is derived from an EMBL/GenBank/DDBJ whole genome shotgun (WGS) entry which is preliminary data.</text>
</comment>
<name>A0ABT7B9G2_9CYAN</name>
<evidence type="ECO:0008006" key="4">
    <source>
        <dbReference type="Google" id="ProtNLM"/>
    </source>
</evidence>
<organism evidence="2 3">
    <name type="scientific">Roseofilum capinflatum BLCC-M114</name>
    <dbReference type="NCBI Taxonomy" id="3022440"/>
    <lineage>
        <taxon>Bacteria</taxon>
        <taxon>Bacillati</taxon>
        <taxon>Cyanobacteriota</taxon>
        <taxon>Cyanophyceae</taxon>
        <taxon>Desertifilales</taxon>
        <taxon>Desertifilaceae</taxon>
        <taxon>Roseofilum</taxon>
        <taxon>Roseofilum capinflatum</taxon>
    </lineage>
</organism>